<dbReference type="InterPro" id="IPR021458">
    <property type="entry name" value="Rv0495c"/>
</dbReference>
<dbReference type="AlphaFoldDB" id="A0A5Q2FGX0"/>
<gene>
    <name evidence="3" type="ORF">Rai3103_09935</name>
</gene>
<evidence type="ECO:0008006" key="5">
    <source>
        <dbReference type="Google" id="ProtNLM"/>
    </source>
</evidence>
<dbReference type="Pfam" id="PF11307">
    <property type="entry name" value="DUF3109"/>
    <property type="match status" value="1"/>
</dbReference>
<keyword evidence="4" id="KW-1185">Reference proteome</keyword>
<proteinExistence type="inferred from homology"/>
<evidence type="ECO:0000256" key="2">
    <source>
        <dbReference type="SAM" id="MobiDB-lite"/>
    </source>
</evidence>
<evidence type="ECO:0000313" key="3">
    <source>
        <dbReference type="EMBL" id="QGF23945.1"/>
    </source>
</evidence>
<comment type="similarity">
    <text evidence="1">Belongs to the Rv0495c family.</text>
</comment>
<protein>
    <recommendedName>
        <fullName evidence="5">DUF3109 family protein</fullName>
    </recommendedName>
</protein>
<dbReference type="Proteomes" id="UP000386847">
    <property type="component" value="Chromosome"/>
</dbReference>
<reference evidence="3 4" key="1">
    <citation type="submission" date="2019-10" db="EMBL/GenBank/DDBJ databases">
        <title>Genomic analysis of Raineyella sp. CBA3103.</title>
        <authorList>
            <person name="Roh S.W."/>
        </authorList>
    </citation>
    <scope>NUCLEOTIDE SEQUENCE [LARGE SCALE GENOMIC DNA]</scope>
    <source>
        <strain evidence="3 4">CBA3103</strain>
    </source>
</reference>
<sequence length="312" mass="33311">MSAAESVRSRVPAPSGTAGPGLAEGEVADGFPRVWVEFADPADDDQVFRCDLTWLTSRWHCLFGAGCPGIYAGRPDDGCCTLGAHFSEPDDERRVADWVARLGDDLWQNARAGGTDADGTAWSARRDWVVDVLEEPEDAEDDAAEAEEGRARTERATRLVDGACIFLNRPGFAGGQGCALHHLAAREGVPFTLTKPDVCWQLPIRRLFREVERGDGSTYTEVSIGEYVRSGWGAGGHDLAWYCTSTAAAHTAAEPVYRSLATELTALMGEAGYEALADHCAALASAGPDGVGLPLAVHPATRAAQDLLSHRS</sequence>
<organism evidence="3 4">
    <name type="scientific">Raineyella fluvialis</name>
    <dbReference type="NCBI Taxonomy" id="2662261"/>
    <lineage>
        <taxon>Bacteria</taxon>
        <taxon>Bacillati</taxon>
        <taxon>Actinomycetota</taxon>
        <taxon>Actinomycetes</taxon>
        <taxon>Propionibacteriales</taxon>
        <taxon>Propionibacteriaceae</taxon>
        <taxon>Raineyella</taxon>
    </lineage>
</organism>
<evidence type="ECO:0000313" key="4">
    <source>
        <dbReference type="Proteomes" id="UP000386847"/>
    </source>
</evidence>
<feature type="region of interest" description="Disordered" evidence="2">
    <location>
        <begin position="1"/>
        <end position="25"/>
    </location>
</feature>
<name>A0A5Q2FGX0_9ACTN</name>
<evidence type="ECO:0000256" key="1">
    <source>
        <dbReference type="ARBA" id="ARBA00093770"/>
    </source>
</evidence>
<dbReference type="KEGG" id="rain:Rai3103_09935"/>
<dbReference type="RefSeq" id="WP_153572475.1">
    <property type="nucleotide sequence ID" value="NZ_CP045725.1"/>
</dbReference>
<accession>A0A5Q2FGX0</accession>
<dbReference type="EMBL" id="CP045725">
    <property type="protein sequence ID" value="QGF23945.1"/>
    <property type="molecule type" value="Genomic_DNA"/>
</dbReference>